<evidence type="ECO:0000256" key="13">
    <source>
        <dbReference type="ARBA" id="ARBA00023204"/>
    </source>
</evidence>
<feature type="domain" description="HRDC" evidence="17">
    <location>
        <begin position="534"/>
        <end position="613"/>
    </location>
</feature>
<dbReference type="PROSITE" id="PS50967">
    <property type="entry name" value="HRDC"/>
    <property type="match status" value="1"/>
</dbReference>
<dbReference type="Pfam" id="PF00271">
    <property type="entry name" value="Helicase_C"/>
    <property type="match status" value="1"/>
</dbReference>
<dbReference type="InterPro" id="IPR018982">
    <property type="entry name" value="RQC_domain"/>
</dbReference>
<dbReference type="InterPro" id="IPR001650">
    <property type="entry name" value="Helicase_C-like"/>
</dbReference>
<dbReference type="Proteomes" id="UP001228403">
    <property type="component" value="Unassembled WGS sequence"/>
</dbReference>
<keyword evidence="10" id="KW-0067">ATP-binding</keyword>
<evidence type="ECO:0000256" key="5">
    <source>
        <dbReference type="ARBA" id="ARBA00022741"/>
    </source>
</evidence>
<dbReference type="InterPro" id="IPR004589">
    <property type="entry name" value="DNA_helicase_ATP-dep_RecQ"/>
</dbReference>
<evidence type="ECO:0000256" key="4">
    <source>
        <dbReference type="ARBA" id="ARBA00022723"/>
    </source>
</evidence>
<dbReference type="SMART" id="SM00341">
    <property type="entry name" value="HRDC"/>
    <property type="match status" value="1"/>
</dbReference>
<dbReference type="Gene3D" id="1.10.10.10">
    <property type="entry name" value="Winged helix-like DNA-binding domain superfamily/Winged helix DNA-binding domain"/>
    <property type="match status" value="1"/>
</dbReference>
<evidence type="ECO:0000256" key="14">
    <source>
        <dbReference type="ARBA" id="ARBA00023235"/>
    </source>
</evidence>
<keyword evidence="7 20" id="KW-0378">Hydrolase</keyword>
<dbReference type="Gene3D" id="1.10.150.80">
    <property type="entry name" value="HRDC domain"/>
    <property type="match status" value="1"/>
</dbReference>
<evidence type="ECO:0000256" key="10">
    <source>
        <dbReference type="ARBA" id="ARBA00022840"/>
    </source>
</evidence>
<dbReference type="CDD" id="cd17920">
    <property type="entry name" value="DEXHc_RecQ"/>
    <property type="match status" value="1"/>
</dbReference>
<dbReference type="GO" id="GO:0016787">
    <property type="term" value="F:hydrolase activity"/>
    <property type="evidence" value="ECO:0007669"/>
    <property type="project" value="UniProtKB-KW"/>
</dbReference>
<accession>A0ABT7U874</accession>
<dbReference type="EC" id="5.6.2.4" evidence="16"/>
<dbReference type="InterPro" id="IPR002121">
    <property type="entry name" value="HRDC_dom"/>
</dbReference>
<dbReference type="SUPFAM" id="SSF46785">
    <property type="entry name" value="Winged helix' DNA-binding domain"/>
    <property type="match status" value="1"/>
</dbReference>
<dbReference type="InterPro" id="IPR036390">
    <property type="entry name" value="WH_DNA-bd_sf"/>
</dbReference>
<dbReference type="InterPro" id="IPR032284">
    <property type="entry name" value="RecQ_Zn-bd"/>
</dbReference>
<dbReference type="PROSITE" id="PS51192">
    <property type="entry name" value="HELICASE_ATP_BIND_1"/>
    <property type="match status" value="1"/>
</dbReference>
<comment type="caution">
    <text evidence="20">The sequence shown here is derived from an EMBL/GenBank/DDBJ whole genome shotgun (WGS) entry which is preliminary data.</text>
</comment>
<dbReference type="InterPro" id="IPR027417">
    <property type="entry name" value="P-loop_NTPase"/>
</dbReference>
<dbReference type="SMART" id="SM00487">
    <property type="entry name" value="DEXDc"/>
    <property type="match status" value="1"/>
</dbReference>
<keyword evidence="12" id="KW-0233">DNA recombination</keyword>
<dbReference type="PROSITE" id="PS51194">
    <property type="entry name" value="HELICASE_CTER"/>
    <property type="match status" value="1"/>
</dbReference>
<dbReference type="InterPro" id="IPR044876">
    <property type="entry name" value="HRDC_dom_sf"/>
</dbReference>
<evidence type="ECO:0000256" key="3">
    <source>
        <dbReference type="ARBA" id="ARBA00005446"/>
    </source>
</evidence>
<dbReference type="InterPro" id="IPR036388">
    <property type="entry name" value="WH-like_DNA-bd_sf"/>
</dbReference>
<comment type="catalytic activity">
    <reaction evidence="15">
        <text>Couples ATP hydrolysis with the unwinding of duplex DNA by translocating in the 3'-5' direction.</text>
        <dbReference type="EC" id="5.6.2.4"/>
    </reaction>
</comment>
<dbReference type="PANTHER" id="PTHR13710:SF105">
    <property type="entry name" value="ATP-DEPENDENT DNA HELICASE Q1"/>
    <property type="match status" value="1"/>
</dbReference>
<dbReference type="NCBIfam" id="TIGR01389">
    <property type="entry name" value="recQ"/>
    <property type="match status" value="1"/>
</dbReference>
<organism evidence="20 21">
    <name type="scientific">Bacteroides eggerthii</name>
    <dbReference type="NCBI Taxonomy" id="28111"/>
    <lineage>
        <taxon>Bacteria</taxon>
        <taxon>Pseudomonadati</taxon>
        <taxon>Bacteroidota</taxon>
        <taxon>Bacteroidia</taxon>
        <taxon>Bacteroidales</taxon>
        <taxon>Bacteroidaceae</taxon>
        <taxon>Bacteroides</taxon>
    </lineage>
</organism>
<evidence type="ECO:0000259" key="17">
    <source>
        <dbReference type="PROSITE" id="PS50967"/>
    </source>
</evidence>
<keyword evidence="14" id="KW-0413">Isomerase</keyword>
<evidence type="ECO:0000256" key="2">
    <source>
        <dbReference type="ARBA" id="ARBA00001947"/>
    </source>
</evidence>
<dbReference type="InterPro" id="IPR011545">
    <property type="entry name" value="DEAD/DEAH_box_helicase_dom"/>
</dbReference>
<dbReference type="CDD" id="cd18794">
    <property type="entry name" value="SF2_C_RecQ"/>
    <property type="match status" value="1"/>
</dbReference>
<dbReference type="InterPro" id="IPR006293">
    <property type="entry name" value="DNA_helicase_ATP-dep_RecQ_bac"/>
</dbReference>
<comment type="cofactor">
    <cofactor evidence="2">
        <name>Zn(2+)</name>
        <dbReference type="ChEBI" id="CHEBI:29105"/>
    </cofactor>
</comment>
<proteinExistence type="inferred from homology"/>
<dbReference type="Pfam" id="PF09382">
    <property type="entry name" value="RQC"/>
    <property type="match status" value="1"/>
</dbReference>
<evidence type="ECO:0000256" key="7">
    <source>
        <dbReference type="ARBA" id="ARBA00022801"/>
    </source>
</evidence>
<evidence type="ECO:0000313" key="21">
    <source>
        <dbReference type="Proteomes" id="UP001228403"/>
    </source>
</evidence>
<dbReference type="NCBIfam" id="TIGR00614">
    <property type="entry name" value="recQ_fam"/>
    <property type="match status" value="1"/>
</dbReference>
<evidence type="ECO:0000256" key="9">
    <source>
        <dbReference type="ARBA" id="ARBA00022833"/>
    </source>
</evidence>
<dbReference type="GO" id="GO:0003678">
    <property type="term" value="F:DNA helicase activity"/>
    <property type="evidence" value="ECO:0007669"/>
    <property type="project" value="UniProtKB-EC"/>
</dbReference>
<keyword evidence="6" id="KW-0227">DNA damage</keyword>
<evidence type="ECO:0000256" key="16">
    <source>
        <dbReference type="NCBIfam" id="TIGR01389"/>
    </source>
</evidence>
<keyword evidence="5" id="KW-0547">Nucleotide-binding</keyword>
<comment type="cofactor">
    <cofactor evidence="1">
        <name>Mg(2+)</name>
        <dbReference type="ChEBI" id="CHEBI:18420"/>
    </cofactor>
</comment>
<keyword evidence="8 20" id="KW-0347">Helicase</keyword>
<feature type="domain" description="Helicase ATP-binding" evidence="18">
    <location>
        <begin position="22"/>
        <end position="189"/>
    </location>
</feature>
<dbReference type="InterPro" id="IPR014001">
    <property type="entry name" value="Helicase_ATP-bd"/>
</dbReference>
<reference evidence="21" key="1">
    <citation type="submission" date="2023-07" db="EMBL/GenBank/DDBJ databases">
        <title>Identification and characterization of horizontal gene transfer across gut microbiota members of farm animals based on homology search.</title>
        <authorList>
            <person name="Schwarzerova J."/>
            <person name="Nykrynova M."/>
            <person name="Jureckova K."/>
            <person name="Cejkova D."/>
            <person name="Rychlik I."/>
        </authorList>
    </citation>
    <scope>NUCLEOTIDE SEQUENCE [LARGE SCALE GENOMIC DNA]</scope>
    <source>
        <strain evidence="21">ET4</strain>
    </source>
</reference>
<dbReference type="SUPFAM" id="SSF47819">
    <property type="entry name" value="HRDC-like"/>
    <property type="match status" value="1"/>
</dbReference>
<evidence type="ECO:0000256" key="15">
    <source>
        <dbReference type="ARBA" id="ARBA00034617"/>
    </source>
</evidence>
<dbReference type="SMART" id="SM00490">
    <property type="entry name" value="HELICc"/>
    <property type="match status" value="1"/>
</dbReference>
<keyword evidence="21" id="KW-1185">Reference proteome</keyword>
<feature type="domain" description="Helicase C-terminal" evidence="19">
    <location>
        <begin position="203"/>
        <end position="362"/>
    </location>
</feature>
<dbReference type="Gene3D" id="3.40.50.300">
    <property type="entry name" value="P-loop containing nucleotide triphosphate hydrolases"/>
    <property type="match status" value="2"/>
</dbReference>
<gene>
    <name evidence="20" type="primary">recQ</name>
    <name evidence="20" type="ORF">QUW02_12475</name>
</gene>
<name>A0ABT7U874_9BACE</name>
<sequence>MYQTLKKYFGYDMFRPQQEEIIKSILAKNDTLVLMPTGGGKSLCYQIPALMQPGTAVVVSPLISLMKDQVESLLESGIYAAALNSNNTEQEAFNIRRDCISGKVRILYISPERLLSEIPFLLKSMQISLFAVDEAHCISQWGHDFRPEYTQLKVLHQYFPGVPVIALTATADRVTREDIILQLGLVTPKIFISSFDRPNLSLSVKKGLKKKEKQLAILNFLSKYENDCGIIYCMSRKATEEVAAWLQEHGFSVAVYHAGLSAEERNFTQEEFLKDRIQVICATVAFGMGINKSNVRYVIHYNLPKSIECFYQEIGRAGRDGMPADTLLFYSYGDLAQLTRFAEESGQQSMNKERLQRMQEYAEASVCRRRILLNYFGEQSAHDCGNCDVCRNPPLRFDGTVLVQKALSAIMRTGQQIGFHLVVDILRGNHTQEVIQRGYDTLKTFGAGHDVPARHWHDYLLQMLQLGFLEIDYKENLHLKITTAGSQVLYGKATATLAQIREEAVSVRVRKNKTAAVPRKAGEPLLVRHVFGEEGQGDKLFEALRTLRKKLADEQGFPPYIIMSDQTLHLLCSIKPTSVEAFGMVSGISDFKKQRGCVKMYVNMHFDALSSFL</sequence>
<dbReference type="SUPFAM" id="SSF52540">
    <property type="entry name" value="P-loop containing nucleoside triphosphate hydrolases"/>
    <property type="match status" value="1"/>
</dbReference>
<dbReference type="EMBL" id="JAUDCF010000046">
    <property type="protein sequence ID" value="MDM8146725.1"/>
    <property type="molecule type" value="Genomic_DNA"/>
</dbReference>
<dbReference type="InterPro" id="IPR010997">
    <property type="entry name" value="HRDC-like_sf"/>
</dbReference>
<keyword evidence="11" id="KW-0238">DNA-binding</keyword>
<evidence type="ECO:0000259" key="18">
    <source>
        <dbReference type="PROSITE" id="PS51192"/>
    </source>
</evidence>
<dbReference type="Pfam" id="PF00570">
    <property type="entry name" value="HRDC"/>
    <property type="match status" value="1"/>
</dbReference>
<dbReference type="Pfam" id="PF00270">
    <property type="entry name" value="DEAD"/>
    <property type="match status" value="1"/>
</dbReference>
<protein>
    <recommendedName>
        <fullName evidence="16">DNA helicase RecQ</fullName>
        <ecNumber evidence="16">5.6.2.4</ecNumber>
    </recommendedName>
</protein>
<evidence type="ECO:0000256" key="12">
    <source>
        <dbReference type="ARBA" id="ARBA00023172"/>
    </source>
</evidence>
<evidence type="ECO:0000256" key="6">
    <source>
        <dbReference type="ARBA" id="ARBA00022763"/>
    </source>
</evidence>
<evidence type="ECO:0000313" key="20">
    <source>
        <dbReference type="EMBL" id="MDM8146725.1"/>
    </source>
</evidence>
<dbReference type="Pfam" id="PF16124">
    <property type="entry name" value="RecQ_Zn_bind"/>
    <property type="match status" value="1"/>
</dbReference>
<keyword evidence="9" id="KW-0862">Zinc</keyword>
<dbReference type="PANTHER" id="PTHR13710">
    <property type="entry name" value="DNA HELICASE RECQ FAMILY MEMBER"/>
    <property type="match status" value="1"/>
</dbReference>
<keyword evidence="4" id="KW-0479">Metal-binding</keyword>
<comment type="similarity">
    <text evidence="3">Belongs to the helicase family. RecQ subfamily.</text>
</comment>
<evidence type="ECO:0000256" key="11">
    <source>
        <dbReference type="ARBA" id="ARBA00023125"/>
    </source>
</evidence>
<keyword evidence="13" id="KW-0234">DNA repair</keyword>
<dbReference type="SMART" id="SM00956">
    <property type="entry name" value="RQC"/>
    <property type="match status" value="1"/>
</dbReference>
<evidence type="ECO:0000259" key="19">
    <source>
        <dbReference type="PROSITE" id="PS51194"/>
    </source>
</evidence>
<evidence type="ECO:0000256" key="1">
    <source>
        <dbReference type="ARBA" id="ARBA00001946"/>
    </source>
</evidence>
<evidence type="ECO:0000256" key="8">
    <source>
        <dbReference type="ARBA" id="ARBA00022806"/>
    </source>
</evidence>